<dbReference type="PANTHER" id="PTHR30269">
    <property type="entry name" value="TRANSMEMBRANE PROTEIN YFCA"/>
    <property type="match status" value="1"/>
</dbReference>
<keyword evidence="7 8" id="KW-0472">Membrane</keyword>
<evidence type="ECO:0000256" key="3">
    <source>
        <dbReference type="ARBA" id="ARBA00022448"/>
    </source>
</evidence>
<reference evidence="9 10" key="1">
    <citation type="submission" date="2024-06" db="EMBL/GenBank/DDBJ databases">
        <title>The Natural Products Discovery Center: Release of the First 8490 Sequenced Strains for Exploring Actinobacteria Biosynthetic Diversity.</title>
        <authorList>
            <person name="Kalkreuter E."/>
            <person name="Kautsar S.A."/>
            <person name="Yang D."/>
            <person name="Bader C.D."/>
            <person name="Teijaro C.N."/>
            <person name="Fluegel L."/>
            <person name="Davis C.M."/>
            <person name="Simpson J.R."/>
            <person name="Lauterbach L."/>
            <person name="Steele A.D."/>
            <person name="Gui C."/>
            <person name="Meng S."/>
            <person name="Li G."/>
            <person name="Viehrig K."/>
            <person name="Ye F."/>
            <person name="Su P."/>
            <person name="Kiefer A.F."/>
            <person name="Nichols A."/>
            <person name="Cepeda A.J."/>
            <person name="Yan W."/>
            <person name="Fan B."/>
            <person name="Jiang Y."/>
            <person name="Adhikari A."/>
            <person name="Zheng C.-J."/>
            <person name="Schuster L."/>
            <person name="Cowan T.M."/>
            <person name="Smanski M.J."/>
            <person name="Chevrette M.G."/>
            <person name="De Carvalho L.P.S."/>
            <person name="Shen B."/>
        </authorList>
    </citation>
    <scope>NUCLEOTIDE SEQUENCE [LARGE SCALE GENOMIC DNA]</scope>
    <source>
        <strain evidence="9 10">NPDC050100</strain>
    </source>
</reference>
<evidence type="ECO:0000256" key="7">
    <source>
        <dbReference type="ARBA" id="ARBA00023136"/>
    </source>
</evidence>
<evidence type="ECO:0000256" key="1">
    <source>
        <dbReference type="ARBA" id="ARBA00004651"/>
    </source>
</evidence>
<dbReference type="RefSeq" id="WP_061254740.1">
    <property type="nucleotide sequence ID" value="NZ_JBFALK010000028.1"/>
</dbReference>
<proteinExistence type="inferred from homology"/>
<name>A0ABV3GS38_MICGL</name>
<feature type="transmembrane region" description="Helical" evidence="8">
    <location>
        <begin position="73"/>
        <end position="95"/>
    </location>
</feature>
<protein>
    <recommendedName>
        <fullName evidence="8">Probable membrane transporter protein</fullName>
    </recommendedName>
</protein>
<feature type="transmembrane region" description="Helical" evidence="8">
    <location>
        <begin position="133"/>
        <end position="153"/>
    </location>
</feature>
<evidence type="ECO:0000256" key="6">
    <source>
        <dbReference type="ARBA" id="ARBA00022989"/>
    </source>
</evidence>
<keyword evidence="10" id="KW-1185">Reference proteome</keyword>
<organism evidence="9 10">
    <name type="scientific">Microtetraspora glauca</name>
    <dbReference type="NCBI Taxonomy" id="1996"/>
    <lineage>
        <taxon>Bacteria</taxon>
        <taxon>Bacillati</taxon>
        <taxon>Actinomycetota</taxon>
        <taxon>Actinomycetes</taxon>
        <taxon>Streptosporangiales</taxon>
        <taxon>Streptosporangiaceae</taxon>
        <taxon>Microtetraspora</taxon>
    </lineage>
</organism>
<dbReference type="Pfam" id="PF01925">
    <property type="entry name" value="TauE"/>
    <property type="match status" value="1"/>
</dbReference>
<evidence type="ECO:0000313" key="10">
    <source>
        <dbReference type="Proteomes" id="UP001551675"/>
    </source>
</evidence>
<accession>A0ABV3GS38</accession>
<keyword evidence="5 8" id="KW-0812">Transmembrane</keyword>
<gene>
    <name evidence="9" type="ORF">AB0I59_37055</name>
</gene>
<feature type="transmembrane region" description="Helical" evidence="8">
    <location>
        <begin position="200"/>
        <end position="219"/>
    </location>
</feature>
<evidence type="ECO:0000256" key="4">
    <source>
        <dbReference type="ARBA" id="ARBA00022475"/>
    </source>
</evidence>
<comment type="subcellular location">
    <subcellularLocation>
        <location evidence="1 8">Cell membrane</location>
        <topology evidence="1 8">Multi-pass membrane protein</topology>
    </subcellularLocation>
</comment>
<dbReference type="PANTHER" id="PTHR30269:SF0">
    <property type="entry name" value="MEMBRANE TRANSPORTER PROTEIN YFCA-RELATED"/>
    <property type="match status" value="1"/>
</dbReference>
<dbReference type="Proteomes" id="UP001551675">
    <property type="component" value="Unassembled WGS sequence"/>
</dbReference>
<keyword evidence="6 8" id="KW-1133">Transmembrane helix</keyword>
<keyword evidence="3" id="KW-0813">Transport</keyword>
<dbReference type="InterPro" id="IPR052017">
    <property type="entry name" value="TSUP"/>
</dbReference>
<feature type="transmembrane region" description="Helical" evidence="8">
    <location>
        <begin position="102"/>
        <end position="121"/>
    </location>
</feature>
<comment type="caution">
    <text evidence="9">The sequence shown here is derived from an EMBL/GenBank/DDBJ whole genome shotgun (WGS) entry which is preliminary data.</text>
</comment>
<evidence type="ECO:0000256" key="2">
    <source>
        <dbReference type="ARBA" id="ARBA00009142"/>
    </source>
</evidence>
<comment type="similarity">
    <text evidence="2 8">Belongs to the 4-toluene sulfonate uptake permease (TSUP) (TC 2.A.102) family.</text>
</comment>
<feature type="transmembrane region" description="Helical" evidence="8">
    <location>
        <begin position="231"/>
        <end position="249"/>
    </location>
</feature>
<dbReference type="EMBL" id="JBFALK010000028">
    <property type="protein sequence ID" value="MEV0974236.1"/>
    <property type="molecule type" value="Genomic_DNA"/>
</dbReference>
<dbReference type="InterPro" id="IPR002781">
    <property type="entry name" value="TM_pro_TauE-like"/>
</dbReference>
<keyword evidence="4 8" id="KW-1003">Cell membrane</keyword>
<evidence type="ECO:0000313" key="9">
    <source>
        <dbReference type="EMBL" id="MEV0974236.1"/>
    </source>
</evidence>
<evidence type="ECO:0000256" key="5">
    <source>
        <dbReference type="ARBA" id="ARBA00022692"/>
    </source>
</evidence>
<evidence type="ECO:0000256" key="8">
    <source>
        <dbReference type="RuleBase" id="RU363041"/>
    </source>
</evidence>
<sequence>MGAGEVVILLVAALAAGWVDAVVGGGGLLQLPALLLAGLSPVQAMATNKSAAIFGTASAALTYARNTKLDRAVAVPSGVLAVAFAGLGAASAAMLDAAVLKPLVLVVLLGVAAFVTTRPAFGLLPRPHLRTRGRLLAAVAVAGGLIAFYDGILGPGTGTFLLIAFTSILGMDFVNASATAKILNTGTNLGALVVFSWQGHVLWALGLGMAVCNIAGAQLGARMALKRGSGFVRIVLLCVVTGLVVKLGYEQFLRPA</sequence>